<comment type="caution">
    <text evidence="1">The sequence shown here is derived from an EMBL/GenBank/DDBJ whole genome shotgun (WGS) entry which is preliminary data.</text>
</comment>
<dbReference type="Gene3D" id="3.20.20.70">
    <property type="entry name" value="Aldolase class I"/>
    <property type="match status" value="1"/>
</dbReference>
<evidence type="ECO:0000313" key="1">
    <source>
        <dbReference type="EMBL" id="MCV7228785.1"/>
    </source>
</evidence>
<dbReference type="InterPro" id="IPR011060">
    <property type="entry name" value="RibuloseP-bd_barrel"/>
</dbReference>
<dbReference type="SUPFAM" id="SSF51366">
    <property type="entry name" value="Ribulose-phoshate binding barrel"/>
    <property type="match status" value="1"/>
</dbReference>
<dbReference type="RefSeq" id="WP_264069968.1">
    <property type="nucleotide sequence ID" value="NZ_JACKTY010000035.1"/>
</dbReference>
<proteinExistence type="predicted"/>
<protein>
    <submittedName>
        <fullName evidence="1">Ribulose phosphate epimerase</fullName>
    </submittedName>
</protein>
<gene>
    <name evidence="1" type="ORF">H7J73_22470</name>
</gene>
<dbReference type="EMBL" id="JACKTY010000035">
    <property type="protein sequence ID" value="MCV7228785.1"/>
    <property type="molecule type" value="Genomic_DNA"/>
</dbReference>
<dbReference type="Proteomes" id="UP001526201">
    <property type="component" value="Unassembled WGS sequence"/>
</dbReference>
<dbReference type="InterPro" id="IPR013785">
    <property type="entry name" value="Aldolase_TIM"/>
</dbReference>
<keyword evidence="2" id="KW-1185">Reference proteome</keyword>
<organism evidence="1 2">
    <name type="scientific">Mycolicibacterium komossense</name>
    <dbReference type="NCBI Taxonomy" id="1779"/>
    <lineage>
        <taxon>Bacteria</taxon>
        <taxon>Bacillati</taxon>
        <taxon>Actinomycetota</taxon>
        <taxon>Actinomycetes</taxon>
        <taxon>Mycobacteriales</taxon>
        <taxon>Mycobacteriaceae</taxon>
        <taxon>Mycolicibacterium</taxon>
    </lineage>
</organism>
<name>A0ABT3CH40_9MYCO</name>
<reference evidence="1 2" key="1">
    <citation type="journal article" date="2022" name="BMC Genomics">
        <title>Comparative genome analysis of mycobacteria focusing on tRNA and non-coding RNA.</title>
        <authorList>
            <person name="Behra P.R.K."/>
            <person name="Pettersson B.M.F."/>
            <person name="Ramesh M."/>
            <person name="Das S."/>
            <person name="Dasgupta S."/>
            <person name="Kirsebom L.A."/>
        </authorList>
    </citation>
    <scope>NUCLEOTIDE SEQUENCE [LARGE SCALE GENOMIC DNA]</scope>
    <source>
        <strain evidence="1 2">DSM 44078</strain>
    </source>
</reference>
<accession>A0ABT3CH40</accession>
<evidence type="ECO:0000313" key="2">
    <source>
        <dbReference type="Proteomes" id="UP001526201"/>
    </source>
</evidence>
<sequence>MTALAPWHNDFPGSLAGSVYAAPGSRVVAAQTLAEAGLDVHIDVMAASEGLPAGVSLAELQMISAVVERTRIGVHLIGSPDFVDAVLPKILPLRPGAVFLPWQAFTEERADAVRAADGAAWIAVWQEWDGHGTPSWPAAPDGVLVMLIQPGTRDKCSLGQLNVVEACAAELPVAVDGGVTEAVAPLCLSAGAQFLVVGRSLLLDASDSDAPQPLSTQRRTS</sequence>